<name>A0AA86MZ50_9BACT</name>
<dbReference type="SUPFAM" id="SSF50475">
    <property type="entry name" value="FMN-binding split barrel"/>
    <property type="match status" value="1"/>
</dbReference>
<dbReference type="PANTHER" id="PTHR42815">
    <property type="entry name" value="FAD-BINDING, PUTATIVE (AFU_ORTHOLOGUE AFUA_6G07600)-RELATED"/>
    <property type="match status" value="1"/>
</dbReference>
<dbReference type="InterPro" id="IPR012349">
    <property type="entry name" value="Split_barrel_FMN-bd"/>
</dbReference>
<dbReference type="Proteomes" id="UP001179121">
    <property type="component" value="Chromosome"/>
</dbReference>
<dbReference type="KEGG" id="nti:DNFV4_02143"/>
<dbReference type="Gene3D" id="2.30.110.10">
    <property type="entry name" value="Electron Transport, Fmn-binding Protein, Chain A"/>
    <property type="match status" value="1"/>
</dbReference>
<evidence type="ECO:0000313" key="3">
    <source>
        <dbReference type="Proteomes" id="UP001179121"/>
    </source>
</evidence>
<dbReference type="InterPro" id="IPR011576">
    <property type="entry name" value="Pyridox_Oxase_N"/>
</dbReference>
<dbReference type="Pfam" id="PF01243">
    <property type="entry name" value="PNPOx_N"/>
    <property type="match status" value="1"/>
</dbReference>
<keyword evidence="3" id="KW-1185">Reference proteome</keyword>
<proteinExistence type="predicted"/>
<evidence type="ECO:0000313" key="2">
    <source>
        <dbReference type="EMBL" id="CAI4031724.1"/>
    </source>
</evidence>
<dbReference type="EMBL" id="OX365700">
    <property type="protein sequence ID" value="CAI4031724.1"/>
    <property type="molecule type" value="Genomic_DNA"/>
</dbReference>
<accession>A0AA86MZ50</accession>
<dbReference type="AlphaFoldDB" id="A0AA86MZ50"/>
<organism evidence="2 3">
    <name type="scientific">Nitrospira tepida</name>
    <dbReference type="NCBI Taxonomy" id="2973512"/>
    <lineage>
        <taxon>Bacteria</taxon>
        <taxon>Pseudomonadati</taxon>
        <taxon>Nitrospirota</taxon>
        <taxon>Nitrospiria</taxon>
        <taxon>Nitrospirales</taxon>
        <taxon>Nitrospiraceae</taxon>
        <taxon>Nitrospira</taxon>
    </lineage>
</organism>
<protein>
    <submittedName>
        <fullName evidence="2">Pyridoxamine 5'-phosphate oxidase-related FMN-binding protein</fullName>
    </submittedName>
</protein>
<gene>
    <name evidence="2" type="ORF">DNFV4_02143</name>
</gene>
<sequence>MEDGLKPFSIIRLAEGKAMARKYLHMTMTESVRRAQQQYYGHAATITDVHERDPLSDAEAQFIADRDSFYLGSVSETGWPYVQHRGGPKGFLKVLDPATLAFADYRGNRQLLSTGNLFANDQVALFLMDYKNRERLKILGHARVEDVRDHSALAVRLTQGDSQPKAERIVIIEVVSYDWNCPKYITPRYSIDEVEELVGPLKSRIAELEAQLRSAQD</sequence>
<evidence type="ECO:0000259" key="1">
    <source>
        <dbReference type="Pfam" id="PF01243"/>
    </source>
</evidence>
<reference evidence="2" key="1">
    <citation type="submission" date="2022-10" db="EMBL/GenBank/DDBJ databases">
        <authorList>
            <person name="Koch H."/>
        </authorList>
    </citation>
    <scope>NUCLEOTIDE SEQUENCE</scope>
    <source>
        <strain evidence="2">DNF</strain>
    </source>
</reference>
<feature type="domain" description="Pyridoxamine 5'-phosphate oxidase N-terminal" evidence="1">
    <location>
        <begin position="57"/>
        <end position="149"/>
    </location>
</feature>
<dbReference type="PANTHER" id="PTHR42815:SF2">
    <property type="entry name" value="FAD-BINDING, PUTATIVE (AFU_ORTHOLOGUE AFUA_6G07600)-RELATED"/>
    <property type="match status" value="1"/>
</dbReference>